<comment type="caution">
    <text evidence="2">The sequence shown here is derived from an EMBL/GenBank/DDBJ whole genome shotgun (WGS) entry which is preliminary data.</text>
</comment>
<protein>
    <submittedName>
        <fullName evidence="2">Uncharacterized protein</fullName>
    </submittedName>
</protein>
<dbReference type="EMBL" id="JAGKQH010000003">
    <property type="protein sequence ID" value="KAG6603157.1"/>
    <property type="molecule type" value="Genomic_DNA"/>
</dbReference>
<keyword evidence="3" id="KW-1185">Reference proteome</keyword>
<evidence type="ECO:0000256" key="1">
    <source>
        <dbReference type="SAM" id="SignalP"/>
    </source>
</evidence>
<sequence>MIRIRIAIMLYLLLPSSKSTDQTWIVVGMDDVCSKLGLQGRIASLVAFSSSSTVSAATIAIKFSNLLCY</sequence>
<feature type="signal peptide" evidence="1">
    <location>
        <begin position="1"/>
        <end position="19"/>
    </location>
</feature>
<evidence type="ECO:0000313" key="2">
    <source>
        <dbReference type="EMBL" id="KAG6603157.1"/>
    </source>
</evidence>
<evidence type="ECO:0000313" key="3">
    <source>
        <dbReference type="Proteomes" id="UP000685013"/>
    </source>
</evidence>
<proteinExistence type="predicted"/>
<organism evidence="2 3">
    <name type="scientific">Cucurbita argyrosperma subsp. sororia</name>
    <dbReference type="NCBI Taxonomy" id="37648"/>
    <lineage>
        <taxon>Eukaryota</taxon>
        <taxon>Viridiplantae</taxon>
        <taxon>Streptophyta</taxon>
        <taxon>Embryophyta</taxon>
        <taxon>Tracheophyta</taxon>
        <taxon>Spermatophyta</taxon>
        <taxon>Magnoliopsida</taxon>
        <taxon>eudicotyledons</taxon>
        <taxon>Gunneridae</taxon>
        <taxon>Pentapetalae</taxon>
        <taxon>rosids</taxon>
        <taxon>fabids</taxon>
        <taxon>Cucurbitales</taxon>
        <taxon>Cucurbitaceae</taxon>
        <taxon>Cucurbiteae</taxon>
        <taxon>Cucurbita</taxon>
    </lineage>
</organism>
<reference evidence="2 3" key="1">
    <citation type="journal article" date="2021" name="Hortic Res">
        <title>The domestication of Cucurbita argyrosperma as revealed by the genome of its wild relative.</title>
        <authorList>
            <person name="Barrera-Redondo J."/>
            <person name="Sanchez-de la Vega G."/>
            <person name="Aguirre-Liguori J.A."/>
            <person name="Castellanos-Morales G."/>
            <person name="Gutierrez-Guerrero Y.T."/>
            <person name="Aguirre-Dugua X."/>
            <person name="Aguirre-Planter E."/>
            <person name="Tenaillon M.I."/>
            <person name="Lira-Saade R."/>
            <person name="Eguiarte L.E."/>
        </authorList>
    </citation>
    <scope>NUCLEOTIDE SEQUENCE [LARGE SCALE GENOMIC DNA]</scope>
    <source>
        <strain evidence="2">JBR-2021</strain>
    </source>
</reference>
<dbReference type="Proteomes" id="UP000685013">
    <property type="component" value="Chromosome 3"/>
</dbReference>
<accession>A0AAV6NVW5</accession>
<keyword evidence="1" id="KW-0732">Signal</keyword>
<feature type="non-terminal residue" evidence="2">
    <location>
        <position position="1"/>
    </location>
</feature>
<name>A0AAV6NVW5_9ROSI</name>
<feature type="chain" id="PRO_5043944340" evidence="1">
    <location>
        <begin position="20"/>
        <end position="69"/>
    </location>
</feature>
<dbReference type="AlphaFoldDB" id="A0AAV6NVW5"/>
<gene>
    <name evidence="2" type="ORF">SDJN03_03766</name>
</gene>